<dbReference type="InterPro" id="IPR032396">
    <property type="entry name" value="SAS-6_N"/>
</dbReference>
<sequence length="232" mass="26547">MERDGITDDGLANSLEKSLDLSSFDEMDPSLAEGHHIFYEREVPFELRSAEGAEAPQEVGALEAIKVKILIHGEDSNPTSVRVELSSESNLFFYYYHELDEAGFRHLQEGQKLMVDFAEYAAVLLRMLNHCIKEPHSHLAVFVMHRDGTARLDFIQNMEYKFVELLSCNFQACTEESVRQQITYRYNVVKSRLALMQARLADVNALVKIKNPSLLLQLQRAPPRVTAQRRFA</sequence>
<keyword evidence="3" id="KW-1185">Reference proteome</keyword>
<name>A0AAE0C1Y8_9CHLO</name>
<dbReference type="InterPro" id="IPR038558">
    <property type="entry name" value="SAS-6_N_sf"/>
</dbReference>
<protein>
    <recommendedName>
        <fullName evidence="1">Spindle assembly abnormal protein 6 N-terminal domain-containing protein</fullName>
    </recommendedName>
</protein>
<comment type="caution">
    <text evidence="2">The sequence shown here is derived from an EMBL/GenBank/DDBJ whole genome shotgun (WGS) entry which is preliminary data.</text>
</comment>
<reference evidence="2 3" key="1">
    <citation type="journal article" date="2015" name="Genome Biol. Evol.">
        <title>Comparative Genomics of a Bacterivorous Green Alga Reveals Evolutionary Causalities and Consequences of Phago-Mixotrophic Mode of Nutrition.</title>
        <authorList>
            <person name="Burns J.A."/>
            <person name="Paasch A."/>
            <person name="Narechania A."/>
            <person name="Kim E."/>
        </authorList>
    </citation>
    <scope>NUCLEOTIDE SEQUENCE [LARGE SCALE GENOMIC DNA]</scope>
    <source>
        <strain evidence="2 3">PLY_AMNH</strain>
    </source>
</reference>
<dbReference type="PANTHER" id="PTHR34230">
    <property type="entry name" value="ASSEMBLY ABNORMAL PROTEIN 6, PUTATIVE-RELATED"/>
    <property type="match status" value="1"/>
</dbReference>
<dbReference type="EMBL" id="LGRX02029371">
    <property type="protein sequence ID" value="KAK3246911.1"/>
    <property type="molecule type" value="Genomic_DNA"/>
</dbReference>
<accession>A0AAE0C1Y8</accession>
<proteinExistence type="predicted"/>
<organism evidence="2 3">
    <name type="scientific">Cymbomonas tetramitiformis</name>
    <dbReference type="NCBI Taxonomy" id="36881"/>
    <lineage>
        <taxon>Eukaryota</taxon>
        <taxon>Viridiplantae</taxon>
        <taxon>Chlorophyta</taxon>
        <taxon>Pyramimonadophyceae</taxon>
        <taxon>Pyramimonadales</taxon>
        <taxon>Pyramimonadaceae</taxon>
        <taxon>Cymbomonas</taxon>
    </lineage>
</organism>
<evidence type="ECO:0000259" key="1">
    <source>
        <dbReference type="Pfam" id="PF16531"/>
    </source>
</evidence>
<dbReference type="PANTHER" id="PTHR34230:SF2">
    <property type="entry name" value="SPINDLE ASSEMBLY ABNORMAL PROTEIN 6 N-TERMINAL DOMAIN-CONTAINING PROTEIN"/>
    <property type="match status" value="1"/>
</dbReference>
<dbReference type="Gene3D" id="2.170.210.20">
    <property type="entry name" value="Spindle assembly abnormal protein 6, N-terminal domain"/>
    <property type="match status" value="1"/>
</dbReference>
<gene>
    <name evidence="2" type="ORF">CYMTET_43573</name>
</gene>
<dbReference type="AlphaFoldDB" id="A0AAE0C1Y8"/>
<dbReference type="Pfam" id="PF16531">
    <property type="entry name" value="SAS-6_N"/>
    <property type="match status" value="1"/>
</dbReference>
<evidence type="ECO:0000313" key="3">
    <source>
        <dbReference type="Proteomes" id="UP001190700"/>
    </source>
</evidence>
<dbReference type="CDD" id="cd10142">
    <property type="entry name" value="HD_SAS6_N"/>
    <property type="match status" value="1"/>
</dbReference>
<feature type="domain" description="Spindle assembly abnormal protein 6 N-terminal" evidence="1">
    <location>
        <begin position="38"/>
        <end position="170"/>
    </location>
</feature>
<dbReference type="Proteomes" id="UP001190700">
    <property type="component" value="Unassembled WGS sequence"/>
</dbReference>
<evidence type="ECO:0000313" key="2">
    <source>
        <dbReference type="EMBL" id="KAK3246911.1"/>
    </source>
</evidence>